<dbReference type="NCBIfam" id="TIGR01568">
    <property type="entry name" value="A_thal_3678"/>
    <property type="match status" value="1"/>
</dbReference>
<dbReference type="GO" id="GO:0045892">
    <property type="term" value="P:negative regulation of DNA-templated transcription"/>
    <property type="evidence" value="ECO:0007669"/>
    <property type="project" value="UniProtKB-UniRule"/>
</dbReference>
<dbReference type="PANTHER" id="PTHR33057:SF128">
    <property type="entry name" value="TRANSCRIPTION REPRESSOR OFP3"/>
    <property type="match status" value="1"/>
</dbReference>
<dbReference type="InterPro" id="IPR006458">
    <property type="entry name" value="Ovate_C"/>
</dbReference>
<evidence type="ECO:0000256" key="3">
    <source>
        <dbReference type="ARBA" id="ARBA00023015"/>
    </source>
</evidence>
<keyword evidence="10" id="KW-1185">Reference proteome</keyword>
<reference evidence="9 10" key="1">
    <citation type="submission" date="2024-04" db="EMBL/GenBank/DDBJ databases">
        <authorList>
            <person name="Fracassetti M."/>
        </authorList>
    </citation>
    <scope>NUCLEOTIDE SEQUENCE [LARGE SCALE GENOMIC DNA]</scope>
</reference>
<feature type="region of interest" description="Disordered" evidence="7">
    <location>
        <begin position="1"/>
        <end position="59"/>
    </location>
</feature>
<dbReference type="Proteomes" id="UP001497516">
    <property type="component" value="Chromosome 8"/>
</dbReference>
<evidence type="ECO:0000313" key="10">
    <source>
        <dbReference type="Proteomes" id="UP001497516"/>
    </source>
</evidence>
<gene>
    <name evidence="9" type="ORF">LTRI10_LOCUS45998</name>
</gene>
<evidence type="ECO:0000256" key="2">
    <source>
        <dbReference type="ARBA" id="ARBA00022491"/>
    </source>
</evidence>
<dbReference type="Pfam" id="PF04844">
    <property type="entry name" value="Ovate"/>
    <property type="match status" value="1"/>
</dbReference>
<dbReference type="InterPro" id="IPR038933">
    <property type="entry name" value="Ovate"/>
</dbReference>
<dbReference type="PANTHER" id="PTHR33057">
    <property type="entry name" value="TRANSCRIPTION REPRESSOR OFP7-RELATED"/>
    <property type="match status" value="1"/>
</dbReference>
<dbReference type="AlphaFoldDB" id="A0AAV2G6Z4"/>
<dbReference type="GO" id="GO:0005634">
    <property type="term" value="C:nucleus"/>
    <property type="evidence" value="ECO:0007669"/>
    <property type="project" value="UniProtKB-SubCell"/>
</dbReference>
<name>A0AAV2G6Z4_9ROSI</name>
<evidence type="ECO:0000256" key="4">
    <source>
        <dbReference type="ARBA" id="ARBA00023163"/>
    </source>
</evidence>
<protein>
    <recommendedName>
        <fullName evidence="6">Transcription repressor</fullName>
    </recommendedName>
    <alternativeName>
        <fullName evidence="6">Ovate family protein</fullName>
    </alternativeName>
</protein>
<evidence type="ECO:0000256" key="1">
    <source>
        <dbReference type="ARBA" id="ARBA00004123"/>
    </source>
</evidence>
<keyword evidence="4 6" id="KW-0804">Transcription</keyword>
<evidence type="ECO:0000256" key="6">
    <source>
        <dbReference type="RuleBase" id="RU367028"/>
    </source>
</evidence>
<comment type="function">
    <text evidence="6">Transcriptional repressor that regulates multiple aspects of plant growth and development.</text>
</comment>
<feature type="domain" description="OVATE" evidence="8">
    <location>
        <begin position="78"/>
        <end position="137"/>
    </location>
</feature>
<proteinExistence type="predicted"/>
<evidence type="ECO:0000313" key="9">
    <source>
        <dbReference type="EMBL" id="CAL1406261.1"/>
    </source>
</evidence>
<comment type="subcellular location">
    <subcellularLocation>
        <location evidence="1 6">Nucleus</location>
    </subcellularLocation>
</comment>
<keyword evidence="3 6" id="KW-0805">Transcription regulation</keyword>
<dbReference type="PROSITE" id="PS51754">
    <property type="entry name" value="OVATE"/>
    <property type="match status" value="1"/>
</dbReference>
<evidence type="ECO:0000256" key="7">
    <source>
        <dbReference type="SAM" id="MobiDB-lite"/>
    </source>
</evidence>
<accession>A0AAV2G6Z4</accession>
<dbReference type="EMBL" id="OZ034821">
    <property type="protein sequence ID" value="CAL1406261.1"/>
    <property type="molecule type" value="Genomic_DNA"/>
</dbReference>
<evidence type="ECO:0000259" key="8">
    <source>
        <dbReference type="PROSITE" id="PS51754"/>
    </source>
</evidence>
<evidence type="ECO:0000256" key="5">
    <source>
        <dbReference type="ARBA" id="ARBA00023242"/>
    </source>
</evidence>
<keyword evidence="5 6" id="KW-0539">Nucleus</keyword>
<keyword evidence="2 6" id="KW-0678">Repressor</keyword>
<feature type="compositionally biased region" description="Basic residues" evidence="7">
    <location>
        <begin position="39"/>
        <end position="50"/>
    </location>
</feature>
<sequence>MDHVKAQRSVSDHRKRTKSSPSPSKPTWNKKYSATGIKLKPKPPRKLARRKVQDSRKSTVTACLSAARGNRIGESVAVVKSSVDPERDFMESMVDMIVENGIRSSRELEDLLACYLSLNSMKYHDVIVRAFEQIWFHMS</sequence>
<organism evidence="9 10">
    <name type="scientific">Linum trigynum</name>
    <dbReference type="NCBI Taxonomy" id="586398"/>
    <lineage>
        <taxon>Eukaryota</taxon>
        <taxon>Viridiplantae</taxon>
        <taxon>Streptophyta</taxon>
        <taxon>Embryophyta</taxon>
        <taxon>Tracheophyta</taxon>
        <taxon>Spermatophyta</taxon>
        <taxon>Magnoliopsida</taxon>
        <taxon>eudicotyledons</taxon>
        <taxon>Gunneridae</taxon>
        <taxon>Pentapetalae</taxon>
        <taxon>rosids</taxon>
        <taxon>fabids</taxon>
        <taxon>Malpighiales</taxon>
        <taxon>Linaceae</taxon>
        <taxon>Linum</taxon>
    </lineage>
</organism>